<reference evidence="1 2" key="1">
    <citation type="submission" date="2015-10" db="EMBL/GenBank/DDBJ databases">
        <title>Pseudomonas helleri sp. nov. and Pseudomonas weihenstephanensis sp. nov., isolated from raw cows milk.</title>
        <authorList>
            <person name="Von Neubeck M."/>
            <person name="Huptas C."/>
            <person name="Wenning M."/>
            <person name="Scherer S."/>
        </authorList>
    </citation>
    <scope>NUCLEOTIDE SEQUENCE [LARGE SCALE GENOMIC DNA]</scope>
    <source>
        <strain evidence="1 2">BSTT44</strain>
    </source>
</reference>
<sequence length="139" mass="14750">MFAVFKPAASRTTEFRAIMSLDDGTARNRLQAYMAAPAGNAEFRASSGDISVPVPSIPAAYPPNINKLGKSALSYDSKGLTGVAGSVLSKARIAFTPPEVTSLKIGSNQSQSQLLNGHILSISYYPRRLTDSELEALTT</sequence>
<dbReference type="AlphaFoldDB" id="A0A0Q1CGK9"/>
<evidence type="ECO:0000313" key="2">
    <source>
        <dbReference type="Proteomes" id="UP000050342"/>
    </source>
</evidence>
<name>A0A0Q1CGK9_9PSED</name>
<comment type="caution">
    <text evidence="1">The sequence shown here is derived from an EMBL/GenBank/DDBJ whole genome shotgun (WGS) entry which is preliminary data.</text>
</comment>
<keyword evidence="2" id="KW-1185">Reference proteome</keyword>
<evidence type="ECO:0000313" key="1">
    <source>
        <dbReference type="EMBL" id="KQB53782.1"/>
    </source>
</evidence>
<proteinExistence type="predicted"/>
<dbReference type="EMBL" id="LLWH01000160">
    <property type="protein sequence ID" value="KQB53782.1"/>
    <property type="molecule type" value="Genomic_DNA"/>
</dbReference>
<dbReference type="Proteomes" id="UP000050342">
    <property type="component" value="Unassembled WGS sequence"/>
</dbReference>
<dbReference type="STRING" id="1563157.AQS70_09220"/>
<accession>A0A0Q1CGK9</accession>
<protein>
    <submittedName>
        <fullName evidence="1">Uncharacterized protein</fullName>
    </submittedName>
</protein>
<organism evidence="1 2">
    <name type="scientific">Pseudomonas endophytica</name>
    <dbReference type="NCBI Taxonomy" id="1563157"/>
    <lineage>
        <taxon>Bacteria</taxon>
        <taxon>Pseudomonadati</taxon>
        <taxon>Pseudomonadota</taxon>
        <taxon>Gammaproteobacteria</taxon>
        <taxon>Pseudomonadales</taxon>
        <taxon>Pseudomonadaceae</taxon>
        <taxon>Pseudomonas</taxon>
    </lineage>
</organism>
<gene>
    <name evidence="1" type="ORF">AQS70_09220</name>
</gene>